<sequence length="270" mass="29841">MRPLIILTTLAATASASPFRLWAPPSPATTPASTKASNKDKSAVVSHKFDQYANSHHPHNLHDKQKQHDKQHEKTKPGQHTHHRLPLHGNNYAYGYSYRYQRSNNNPGKAVVYAPDRSHAVHTDGKPAAKASSQSHKIRAFGDLDAAALTEPPPCQPMSPPPDEEATKARFDQFAHAFLVTKNITEAFTYISQGYINHNPAAKNGAASAWGILSPIWASQSITVLRTTFKGNMGWLNYKAGGLGEVVDRYRWDAGCIVEHWDQGEKYPST</sequence>
<proteinExistence type="predicted"/>
<accession>A0ABP0BHK5</accession>
<dbReference type="Proteomes" id="UP001642482">
    <property type="component" value="Unassembled WGS sequence"/>
</dbReference>
<feature type="region of interest" description="Disordered" evidence="1">
    <location>
        <begin position="19"/>
        <end position="87"/>
    </location>
</feature>
<feature type="signal peptide" evidence="2">
    <location>
        <begin position="1"/>
        <end position="16"/>
    </location>
</feature>
<feature type="chain" id="PRO_5046850545" evidence="2">
    <location>
        <begin position="17"/>
        <end position="270"/>
    </location>
</feature>
<feature type="compositionally biased region" description="Basic residues" evidence="1">
    <location>
        <begin position="77"/>
        <end position="86"/>
    </location>
</feature>
<dbReference type="InterPro" id="IPR032710">
    <property type="entry name" value="NTF2-like_dom_sf"/>
</dbReference>
<dbReference type="EMBL" id="CAWUHD010000028">
    <property type="protein sequence ID" value="CAK7218676.1"/>
    <property type="molecule type" value="Genomic_DNA"/>
</dbReference>
<name>A0ABP0BHK5_9PEZI</name>
<reference evidence="3 4" key="1">
    <citation type="submission" date="2024-01" db="EMBL/GenBank/DDBJ databases">
        <authorList>
            <person name="Allen C."/>
            <person name="Tagirdzhanova G."/>
        </authorList>
    </citation>
    <scope>NUCLEOTIDE SEQUENCE [LARGE SCALE GENOMIC DNA]</scope>
</reference>
<dbReference type="Gene3D" id="3.10.450.50">
    <property type="match status" value="1"/>
</dbReference>
<gene>
    <name evidence="3" type="ORF">SEUCBS140593_003633</name>
</gene>
<evidence type="ECO:0000313" key="3">
    <source>
        <dbReference type="EMBL" id="CAK7218676.1"/>
    </source>
</evidence>
<feature type="compositionally biased region" description="Basic and acidic residues" evidence="1">
    <location>
        <begin position="37"/>
        <end position="50"/>
    </location>
</feature>
<keyword evidence="4" id="KW-1185">Reference proteome</keyword>
<dbReference type="SUPFAM" id="SSF54427">
    <property type="entry name" value="NTF2-like"/>
    <property type="match status" value="1"/>
</dbReference>
<comment type="caution">
    <text evidence="3">The sequence shown here is derived from an EMBL/GenBank/DDBJ whole genome shotgun (WGS) entry which is preliminary data.</text>
</comment>
<keyword evidence="2" id="KW-0732">Signal</keyword>
<feature type="compositionally biased region" description="Basic and acidic residues" evidence="1">
    <location>
        <begin position="60"/>
        <end position="76"/>
    </location>
</feature>
<organism evidence="3 4">
    <name type="scientific">Sporothrix eucalyptigena</name>
    <dbReference type="NCBI Taxonomy" id="1812306"/>
    <lineage>
        <taxon>Eukaryota</taxon>
        <taxon>Fungi</taxon>
        <taxon>Dikarya</taxon>
        <taxon>Ascomycota</taxon>
        <taxon>Pezizomycotina</taxon>
        <taxon>Sordariomycetes</taxon>
        <taxon>Sordariomycetidae</taxon>
        <taxon>Ophiostomatales</taxon>
        <taxon>Ophiostomataceae</taxon>
        <taxon>Sporothrix</taxon>
    </lineage>
</organism>
<evidence type="ECO:0000313" key="4">
    <source>
        <dbReference type="Proteomes" id="UP001642482"/>
    </source>
</evidence>
<evidence type="ECO:0000256" key="2">
    <source>
        <dbReference type="SAM" id="SignalP"/>
    </source>
</evidence>
<evidence type="ECO:0000256" key="1">
    <source>
        <dbReference type="SAM" id="MobiDB-lite"/>
    </source>
</evidence>
<protein>
    <submittedName>
        <fullName evidence="3">Uncharacterized protein</fullName>
    </submittedName>
</protein>